<dbReference type="InterPro" id="IPR002052">
    <property type="entry name" value="DNA_methylase_N6_adenine_CS"/>
</dbReference>
<dbReference type="NCBIfam" id="TIGR00095">
    <property type="entry name" value="16S rRNA (guanine(966)-N(2))-methyltransferase RsmD"/>
    <property type="match status" value="1"/>
</dbReference>
<dbReference type="SUPFAM" id="SSF53335">
    <property type="entry name" value="S-adenosyl-L-methionine-dependent methyltransferases"/>
    <property type="match status" value="1"/>
</dbReference>
<gene>
    <name evidence="4" type="ORF">GCM10025863_10790</name>
</gene>
<sequence>MPSDAARAPSGRSPAVSYRERVTRIIAGAARGIRIDVPDAGTRPTSDRVRESVFGALESMDALDDARVLDLYAGSGALGLEAWSRGARSVEFVERSRGAAAIIGRNADAVARSLGTTSGGGSRVHQSAVRAFLGRAVGSYDLVFTDPPYELDDVAMTADLVALAPLLSPDAIVVIERGKRSSPPDLDAAGLALLREKSYGDTVVWWAEPAAPEPAATEPQPETTPSQSR</sequence>
<dbReference type="PIRSF" id="PIRSF004553">
    <property type="entry name" value="CHP00095"/>
    <property type="match status" value="1"/>
</dbReference>
<feature type="region of interest" description="Disordered" evidence="3">
    <location>
        <begin position="209"/>
        <end position="229"/>
    </location>
</feature>
<keyword evidence="1 4" id="KW-0489">Methyltransferase</keyword>
<dbReference type="Proteomes" id="UP001321543">
    <property type="component" value="Chromosome"/>
</dbReference>
<evidence type="ECO:0000313" key="4">
    <source>
        <dbReference type="EMBL" id="BDZ38465.1"/>
    </source>
</evidence>
<name>A0ABN6X199_9MICO</name>
<dbReference type="Pfam" id="PF03602">
    <property type="entry name" value="Cons_hypoth95"/>
    <property type="match status" value="1"/>
</dbReference>
<dbReference type="CDD" id="cd02440">
    <property type="entry name" value="AdoMet_MTases"/>
    <property type="match status" value="1"/>
</dbReference>
<reference evidence="5" key="1">
    <citation type="journal article" date="2019" name="Int. J. Syst. Evol. Microbiol.">
        <title>The Global Catalogue of Microorganisms (GCM) 10K type strain sequencing project: providing services to taxonomists for standard genome sequencing and annotation.</title>
        <authorList>
            <consortium name="The Broad Institute Genomics Platform"/>
            <consortium name="The Broad Institute Genome Sequencing Center for Infectious Disease"/>
            <person name="Wu L."/>
            <person name="Ma J."/>
        </authorList>
    </citation>
    <scope>NUCLEOTIDE SEQUENCE [LARGE SCALE GENOMIC DNA]</scope>
    <source>
        <strain evidence="5">NBRC 106310</strain>
    </source>
</reference>
<dbReference type="EMBL" id="AP027728">
    <property type="protein sequence ID" value="BDZ38465.1"/>
    <property type="molecule type" value="Genomic_DNA"/>
</dbReference>
<dbReference type="InterPro" id="IPR029063">
    <property type="entry name" value="SAM-dependent_MTases_sf"/>
</dbReference>
<protein>
    <submittedName>
        <fullName evidence="4">Methyltransferase</fullName>
    </submittedName>
</protein>
<proteinExistence type="predicted"/>
<evidence type="ECO:0000256" key="1">
    <source>
        <dbReference type="ARBA" id="ARBA00022603"/>
    </source>
</evidence>
<evidence type="ECO:0000256" key="2">
    <source>
        <dbReference type="ARBA" id="ARBA00022679"/>
    </source>
</evidence>
<organism evidence="4 5">
    <name type="scientific">Microbacterium suwonense</name>
    <dbReference type="NCBI Taxonomy" id="683047"/>
    <lineage>
        <taxon>Bacteria</taxon>
        <taxon>Bacillati</taxon>
        <taxon>Actinomycetota</taxon>
        <taxon>Actinomycetes</taxon>
        <taxon>Micrococcales</taxon>
        <taxon>Microbacteriaceae</taxon>
        <taxon>Microbacterium</taxon>
    </lineage>
</organism>
<evidence type="ECO:0000256" key="3">
    <source>
        <dbReference type="SAM" id="MobiDB-lite"/>
    </source>
</evidence>
<dbReference type="GO" id="GO:0032259">
    <property type="term" value="P:methylation"/>
    <property type="evidence" value="ECO:0007669"/>
    <property type="project" value="UniProtKB-KW"/>
</dbReference>
<dbReference type="InterPro" id="IPR004398">
    <property type="entry name" value="RNA_MeTrfase_RsmD"/>
</dbReference>
<dbReference type="Gene3D" id="3.40.50.150">
    <property type="entry name" value="Vaccinia Virus protein VP39"/>
    <property type="match status" value="1"/>
</dbReference>
<keyword evidence="5" id="KW-1185">Reference proteome</keyword>
<keyword evidence="2" id="KW-0808">Transferase</keyword>
<evidence type="ECO:0000313" key="5">
    <source>
        <dbReference type="Proteomes" id="UP001321543"/>
    </source>
</evidence>
<dbReference type="PROSITE" id="PS00092">
    <property type="entry name" value="N6_MTASE"/>
    <property type="match status" value="1"/>
</dbReference>
<dbReference type="PANTHER" id="PTHR43542">
    <property type="entry name" value="METHYLTRANSFERASE"/>
    <property type="match status" value="1"/>
</dbReference>
<dbReference type="PANTHER" id="PTHR43542:SF1">
    <property type="entry name" value="METHYLTRANSFERASE"/>
    <property type="match status" value="1"/>
</dbReference>
<dbReference type="GO" id="GO:0008168">
    <property type="term" value="F:methyltransferase activity"/>
    <property type="evidence" value="ECO:0007669"/>
    <property type="project" value="UniProtKB-KW"/>
</dbReference>
<accession>A0ABN6X199</accession>